<protein>
    <recommendedName>
        <fullName evidence="2">Peroxisomal multifunctional enzyme type 2-like N-terminal domain-containing protein</fullName>
    </recommendedName>
</protein>
<dbReference type="EMBL" id="JAKUCV010007429">
    <property type="protein sequence ID" value="KAJ4823534.1"/>
    <property type="molecule type" value="Genomic_DNA"/>
</dbReference>
<evidence type="ECO:0000259" key="2">
    <source>
        <dbReference type="Pfam" id="PF22622"/>
    </source>
</evidence>
<dbReference type="Gene3D" id="3.10.129.10">
    <property type="entry name" value="Hotdog Thioesterase"/>
    <property type="match status" value="2"/>
</dbReference>
<keyword evidence="1" id="KW-1133">Transmembrane helix</keyword>
<evidence type="ECO:0000256" key="1">
    <source>
        <dbReference type="SAM" id="Phobius"/>
    </source>
</evidence>
<feature type="domain" description="Peroxisomal multifunctional enzyme type 2-like N-terminal" evidence="2">
    <location>
        <begin position="2"/>
        <end position="104"/>
    </location>
</feature>
<dbReference type="OrthoDB" id="60204at2759"/>
<dbReference type="InterPro" id="IPR054357">
    <property type="entry name" value="MFE-2_N"/>
</dbReference>
<evidence type="ECO:0000313" key="4">
    <source>
        <dbReference type="Proteomes" id="UP001141552"/>
    </source>
</evidence>
<dbReference type="Pfam" id="PF22622">
    <property type="entry name" value="MFE-2_hydrat-2_N"/>
    <property type="match status" value="1"/>
</dbReference>
<dbReference type="GO" id="GO:0003857">
    <property type="term" value="F:(3S)-3-hydroxyacyl-CoA dehydrogenase (NAD+) activity"/>
    <property type="evidence" value="ECO:0007669"/>
    <property type="project" value="TreeGrafter"/>
</dbReference>
<dbReference type="GO" id="GO:0005777">
    <property type="term" value="C:peroxisome"/>
    <property type="evidence" value="ECO:0007669"/>
    <property type="project" value="TreeGrafter"/>
</dbReference>
<dbReference type="SUPFAM" id="SSF54637">
    <property type="entry name" value="Thioesterase/thiol ester dehydrase-isomerase"/>
    <property type="match status" value="2"/>
</dbReference>
<keyword evidence="1" id="KW-0812">Transmembrane</keyword>
<dbReference type="PANTHER" id="PTHR13078:SF56">
    <property type="entry name" value="PEROXISOMAL MULTIFUNCTIONAL ENZYME TYPE 2"/>
    <property type="match status" value="1"/>
</dbReference>
<dbReference type="GO" id="GO:0044594">
    <property type="term" value="F:17-beta-hydroxysteroid dehydrogenase (NAD+) activity"/>
    <property type="evidence" value="ECO:0007669"/>
    <property type="project" value="TreeGrafter"/>
</dbReference>
<dbReference type="PANTHER" id="PTHR13078">
    <property type="entry name" value="PEROXISOMAL MULTIFUNCTIONAL ENZYME TYPE 2-RELATED"/>
    <property type="match status" value="1"/>
</dbReference>
<dbReference type="Proteomes" id="UP001141552">
    <property type="component" value="Unassembled WGS sequence"/>
</dbReference>
<accession>A0A9Q0F266</accession>
<evidence type="ECO:0000313" key="3">
    <source>
        <dbReference type="EMBL" id="KAJ4823534.1"/>
    </source>
</evidence>
<gene>
    <name evidence="3" type="ORF">Tsubulata_034187</name>
</gene>
<keyword evidence="4" id="KW-1185">Reference proteome</keyword>
<dbReference type="AlphaFoldDB" id="A0A9Q0F266"/>
<name>A0A9Q0F266_9ROSI</name>
<proteinExistence type="predicted"/>
<keyword evidence="1" id="KW-0472">Membrane</keyword>
<reference evidence="3" key="2">
    <citation type="journal article" date="2023" name="Plants (Basel)">
        <title>Annotation of the Turnera subulata (Passifloraceae) Draft Genome Reveals the S-Locus Evolved after the Divergence of Turneroideae from Passifloroideae in a Stepwise Manner.</title>
        <authorList>
            <person name="Henning P.M."/>
            <person name="Roalson E.H."/>
            <person name="Mir W."/>
            <person name="McCubbin A.G."/>
            <person name="Shore J.S."/>
        </authorList>
    </citation>
    <scope>NUCLEOTIDE SEQUENCE</scope>
    <source>
        <strain evidence="3">F60SS</strain>
    </source>
</reference>
<dbReference type="InterPro" id="IPR029069">
    <property type="entry name" value="HotDog_dom_sf"/>
</dbReference>
<comment type="caution">
    <text evidence="3">The sequence shown here is derived from an EMBL/GenBank/DDBJ whole genome shotgun (WGS) entry which is preliminary data.</text>
</comment>
<sequence length="244" mass="27847">MTAIYALGVGACGKDAVDKDELKYVYHENGQQFIQVLPTFPAIFQDFTLQTGSELPGFQYDPRFLLHGQHYIEIYKPLPSSATLLNKLSLAGLHDKDQQLISVVLVDFHPLRTHIRTPPIKKALLYRLSGDYNPLHSDLEFASGAGYAFLFFIVVPLFLHHFHVRYCTVCARLDMPLGQLSNRRPDRSKSNIGKIPFTRLSWRNINHRNIGNALCRVVYQAKVRERNRAVLSGYVELHRLNSSL</sequence>
<reference evidence="3" key="1">
    <citation type="submission" date="2022-02" db="EMBL/GenBank/DDBJ databases">
        <authorList>
            <person name="Henning P.M."/>
            <person name="McCubbin A.G."/>
            <person name="Shore J.S."/>
        </authorList>
    </citation>
    <scope>NUCLEOTIDE SEQUENCE</scope>
    <source>
        <strain evidence="3">F60SS</strain>
        <tissue evidence="3">Leaves</tissue>
    </source>
</reference>
<dbReference type="GO" id="GO:0004300">
    <property type="term" value="F:enoyl-CoA hydratase activity"/>
    <property type="evidence" value="ECO:0007669"/>
    <property type="project" value="TreeGrafter"/>
</dbReference>
<dbReference type="GO" id="GO:0006635">
    <property type="term" value="P:fatty acid beta-oxidation"/>
    <property type="evidence" value="ECO:0007669"/>
    <property type="project" value="TreeGrafter"/>
</dbReference>
<feature type="transmembrane region" description="Helical" evidence="1">
    <location>
        <begin position="141"/>
        <end position="159"/>
    </location>
</feature>
<organism evidence="3 4">
    <name type="scientific">Turnera subulata</name>
    <dbReference type="NCBI Taxonomy" id="218843"/>
    <lineage>
        <taxon>Eukaryota</taxon>
        <taxon>Viridiplantae</taxon>
        <taxon>Streptophyta</taxon>
        <taxon>Embryophyta</taxon>
        <taxon>Tracheophyta</taxon>
        <taxon>Spermatophyta</taxon>
        <taxon>Magnoliopsida</taxon>
        <taxon>eudicotyledons</taxon>
        <taxon>Gunneridae</taxon>
        <taxon>Pentapetalae</taxon>
        <taxon>rosids</taxon>
        <taxon>fabids</taxon>
        <taxon>Malpighiales</taxon>
        <taxon>Passifloraceae</taxon>
        <taxon>Turnera</taxon>
    </lineage>
</organism>